<keyword evidence="2" id="KW-1185">Reference proteome</keyword>
<dbReference type="Gene3D" id="1.25.10.10">
    <property type="entry name" value="Leucine-rich Repeat Variant"/>
    <property type="match status" value="1"/>
</dbReference>
<dbReference type="OrthoDB" id="4217093at2"/>
<dbReference type="eggNOG" id="ENOG5033HFT">
    <property type="taxonomic scope" value="Bacteria"/>
</dbReference>
<organism evidence="1 2">
    <name type="scientific">Shewanella piezotolerans (strain WP3 / JCM 13877)</name>
    <dbReference type="NCBI Taxonomy" id="225849"/>
    <lineage>
        <taxon>Bacteria</taxon>
        <taxon>Pseudomonadati</taxon>
        <taxon>Pseudomonadota</taxon>
        <taxon>Gammaproteobacteria</taxon>
        <taxon>Alteromonadales</taxon>
        <taxon>Shewanellaceae</taxon>
        <taxon>Shewanella</taxon>
    </lineage>
</organism>
<dbReference type="Proteomes" id="UP000000753">
    <property type="component" value="Chromosome"/>
</dbReference>
<dbReference type="SUPFAM" id="SSF48371">
    <property type="entry name" value="ARM repeat"/>
    <property type="match status" value="1"/>
</dbReference>
<name>B8CMR4_SHEPW</name>
<reference evidence="1 2" key="1">
    <citation type="journal article" date="2008" name="PLoS ONE">
        <title>Environmental adaptation: genomic analysis of the piezotolerant and psychrotolerant deep-sea iron reducing bacterium Shewanella piezotolerans WP3.</title>
        <authorList>
            <person name="Wang F."/>
            <person name="Wang J."/>
            <person name="Jian H."/>
            <person name="Zhang B."/>
            <person name="Li S."/>
            <person name="Wang F."/>
            <person name="Zeng X."/>
            <person name="Gao L."/>
            <person name="Bartlett D.H."/>
            <person name="Yu J."/>
            <person name="Hu S."/>
            <person name="Xiao X."/>
        </authorList>
    </citation>
    <scope>NUCLEOTIDE SEQUENCE [LARGE SCALE GENOMIC DNA]</scope>
    <source>
        <strain evidence="2">WP3 / JCM 13877</strain>
    </source>
</reference>
<dbReference type="HOGENOM" id="CLU_115430_0_0_6"/>
<dbReference type="RefSeq" id="WP_020912810.1">
    <property type="nucleotide sequence ID" value="NC_011566.1"/>
</dbReference>
<dbReference type="InterPro" id="IPR011989">
    <property type="entry name" value="ARM-like"/>
</dbReference>
<dbReference type="EMBL" id="CP000472">
    <property type="protein sequence ID" value="ACJ29454.1"/>
    <property type="molecule type" value="Genomic_DNA"/>
</dbReference>
<evidence type="ECO:0000313" key="1">
    <source>
        <dbReference type="EMBL" id="ACJ29454.1"/>
    </source>
</evidence>
<evidence type="ECO:0008006" key="3">
    <source>
        <dbReference type="Google" id="ProtNLM"/>
    </source>
</evidence>
<protein>
    <recommendedName>
        <fullName evidence="3">HEAT repeat domain-containing protein</fullName>
    </recommendedName>
</protein>
<accession>B8CMR4</accession>
<dbReference type="AlphaFoldDB" id="B8CMR4"/>
<gene>
    <name evidence="1" type="ordered locus">swp_2724</name>
</gene>
<dbReference type="KEGG" id="swp:swp_2724"/>
<dbReference type="InterPro" id="IPR016024">
    <property type="entry name" value="ARM-type_fold"/>
</dbReference>
<dbReference type="STRING" id="225849.swp_2724"/>
<evidence type="ECO:0000313" key="2">
    <source>
        <dbReference type="Proteomes" id="UP000000753"/>
    </source>
</evidence>
<sequence length="219" mass="24949">MLEFNYLSPELFTMPEYDIELVNMLSHSTSAKRRSAAKKLRKTKDTSAGSSLLNALQKEMKSSRTWETQYHMIMALSDCSYIESLPYLYELAHDQTLVPMISVAIGDAITNLENIKYNHVEKIDYWIAHKQNDYLEGAIRAIAMNRMIPAQEIIEILIEYVEISKNDGLVFWLAAACPGWSLDLTSEFLKSCLVGSSTDDIKKAAEAALVKKYLKWRPL</sequence>
<proteinExistence type="predicted"/>